<sequence length="194" mass="20856">MARNVFFALVVLACSSLLVQDATAINLESRQSPCVEISNPSFNLLARSKANPASTDVIKVIDVHTVPRVGYSILSASTGTSAWSYNALVSYGFLPKSTSNPNLNTVSFSFVAGESPSFISTQFPPPPIPAYCFTDNVVNPTTGPKLLAGAGYPDRWALCSNSTASGRRDVVYYPQAGHPHYVLADCDEVYLERV</sequence>
<dbReference type="AlphaFoldDB" id="A0A9P7GCQ8"/>
<dbReference type="Proteomes" id="UP000775547">
    <property type="component" value="Unassembled WGS sequence"/>
</dbReference>
<dbReference type="EMBL" id="JABCKV010000056">
    <property type="protein sequence ID" value="KAG5644875.1"/>
    <property type="molecule type" value="Genomic_DNA"/>
</dbReference>
<protein>
    <submittedName>
        <fullName evidence="2">Uncharacterized protein</fullName>
    </submittedName>
</protein>
<keyword evidence="3" id="KW-1185">Reference proteome</keyword>
<feature type="chain" id="PRO_5040452349" evidence="1">
    <location>
        <begin position="25"/>
        <end position="194"/>
    </location>
</feature>
<organism evidence="2 3">
    <name type="scientific">Asterophora parasitica</name>
    <dbReference type="NCBI Taxonomy" id="117018"/>
    <lineage>
        <taxon>Eukaryota</taxon>
        <taxon>Fungi</taxon>
        <taxon>Dikarya</taxon>
        <taxon>Basidiomycota</taxon>
        <taxon>Agaricomycotina</taxon>
        <taxon>Agaricomycetes</taxon>
        <taxon>Agaricomycetidae</taxon>
        <taxon>Agaricales</taxon>
        <taxon>Tricholomatineae</taxon>
        <taxon>Lyophyllaceae</taxon>
        <taxon>Asterophora</taxon>
    </lineage>
</organism>
<feature type="signal peptide" evidence="1">
    <location>
        <begin position="1"/>
        <end position="24"/>
    </location>
</feature>
<reference evidence="2" key="1">
    <citation type="submission" date="2020-07" db="EMBL/GenBank/DDBJ databases">
        <authorList>
            <person name="Nieuwenhuis M."/>
            <person name="Van De Peppel L.J.J."/>
        </authorList>
    </citation>
    <scope>NUCLEOTIDE SEQUENCE</scope>
    <source>
        <strain evidence="2">AP01</strain>
        <tissue evidence="2">Mycelium</tissue>
    </source>
</reference>
<gene>
    <name evidence="2" type="ORF">DXG03_007516</name>
</gene>
<dbReference type="OrthoDB" id="5985073at2759"/>
<evidence type="ECO:0000313" key="2">
    <source>
        <dbReference type="EMBL" id="KAG5644875.1"/>
    </source>
</evidence>
<proteinExistence type="predicted"/>
<keyword evidence="1" id="KW-0732">Signal</keyword>
<reference evidence="2" key="2">
    <citation type="submission" date="2021-10" db="EMBL/GenBank/DDBJ databases">
        <title>Phylogenomics reveals ancestral predisposition of the termite-cultivated fungus Termitomyces towards a domesticated lifestyle.</title>
        <authorList>
            <person name="Auxier B."/>
            <person name="Grum-Grzhimaylo A."/>
            <person name="Cardenas M.E."/>
            <person name="Lodge J.D."/>
            <person name="Laessoe T."/>
            <person name="Pedersen O."/>
            <person name="Smith M.E."/>
            <person name="Kuyper T.W."/>
            <person name="Franco-Molano E.A."/>
            <person name="Baroni T.J."/>
            <person name="Aanen D.K."/>
        </authorList>
    </citation>
    <scope>NUCLEOTIDE SEQUENCE</scope>
    <source>
        <strain evidence="2">AP01</strain>
        <tissue evidence="2">Mycelium</tissue>
    </source>
</reference>
<accession>A0A9P7GCQ8</accession>
<name>A0A9P7GCQ8_9AGAR</name>
<evidence type="ECO:0000313" key="3">
    <source>
        <dbReference type="Proteomes" id="UP000775547"/>
    </source>
</evidence>
<evidence type="ECO:0000256" key="1">
    <source>
        <dbReference type="SAM" id="SignalP"/>
    </source>
</evidence>
<comment type="caution">
    <text evidence="2">The sequence shown here is derived from an EMBL/GenBank/DDBJ whole genome shotgun (WGS) entry which is preliminary data.</text>
</comment>